<name>A0A1G9L488_9ACTN</name>
<reference evidence="7 8" key="1">
    <citation type="submission" date="2016-10" db="EMBL/GenBank/DDBJ databases">
        <authorList>
            <person name="de Groot N.N."/>
        </authorList>
    </citation>
    <scope>NUCLEOTIDE SEQUENCE [LARGE SCALE GENOMIC DNA]</scope>
    <source>
        <strain evidence="7 8">CGMCC 4.6533</strain>
    </source>
</reference>
<dbReference type="PANTHER" id="PTHR30055">
    <property type="entry name" value="HTH-TYPE TRANSCRIPTIONAL REGULATOR RUTR"/>
    <property type="match status" value="1"/>
</dbReference>
<keyword evidence="8" id="KW-1185">Reference proteome</keyword>
<dbReference type="AlphaFoldDB" id="A0A1G9L488"/>
<proteinExistence type="predicted"/>
<dbReference type="PRINTS" id="PR00455">
    <property type="entry name" value="HTHTETR"/>
</dbReference>
<feature type="DNA-binding region" description="H-T-H motif" evidence="4">
    <location>
        <begin position="72"/>
        <end position="91"/>
    </location>
</feature>
<feature type="region of interest" description="Disordered" evidence="5">
    <location>
        <begin position="1"/>
        <end position="30"/>
    </location>
</feature>
<dbReference type="GO" id="GO:0000976">
    <property type="term" value="F:transcription cis-regulatory region binding"/>
    <property type="evidence" value="ECO:0007669"/>
    <property type="project" value="TreeGrafter"/>
</dbReference>
<evidence type="ECO:0000313" key="7">
    <source>
        <dbReference type="EMBL" id="SDL56616.1"/>
    </source>
</evidence>
<dbReference type="EMBL" id="FNDJ01000027">
    <property type="protein sequence ID" value="SDL56616.1"/>
    <property type="molecule type" value="Genomic_DNA"/>
</dbReference>
<dbReference type="InterPro" id="IPR050109">
    <property type="entry name" value="HTH-type_TetR-like_transc_reg"/>
</dbReference>
<evidence type="ECO:0000259" key="6">
    <source>
        <dbReference type="PROSITE" id="PS50977"/>
    </source>
</evidence>
<dbReference type="SUPFAM" id="SSF46689">
    <property type="entry name" value="Homeodomain-like"/>
    <property type="match status" value="1"/>
</dbReference>
<dbReference type="InterPro" id="IPR001647">
    <property type="entry name" value="HTH_TetR"/>
</dbReference>
<evidence type="ECO:0000313" key="8">
    <source>
        <dbReference type="Proteomes" id="UP000199202"/>
    </source>
</evidence>
<dbReference type="Gene3D" id="1.10.357.10">
    <property type="entry name" value="Tetracycline Repressor, domain 2"/>
    <property type="match status" value="1"/>
</dbReference>
<sequence>MERGHEKSTKIPVTIARTGEDESVSSPQLQDDYVHPQALRRQPAQRRSARRVERMLDACAELLDETGYEALSTTRIAERAGVAIGSVYQFFPDKRAITQELTRRNVEEFVRRVDRRFLTEEYRGWWEAVDAIIDVYVDMHRTVSGFKSLHFGDAVDLNLLDSDSENNTVIAGRLRGLLLKEFGLADSPELDLAVLVAVEAGDAVLKLAFRRDPDGSPEIVEAARHVIRGFLARQLKSWSP</sequence>
<organism evidence="7 8">
    <name type="scientific">Nonomuraea jiangxiensis</name>
    <dbReference type="NCBI Taxonomy" id="633440"/>
    <lineage>
        <taxon>Bacteria</taxon>
        <taxon>Bacillati</taxon>
        <taxon>Actinomycetota</taxon>
        <taxon>Actinomycetes</taxon>
        <taxon>Streptosporangiales</taxon>
        <taxon>Streptosporangiaceae</taxon>
        <taxon>Nonomuraea</taxon>
    </lineage>
</organism>
<accession>A0A1G9L488</accession>
<keyword evidence="1" id="KW-0805">Transcription regulation</keyword>
<evidence type="ECO:0000256" key="3">
    <source>
        <dbReference type="ARBA" id="ARBA00023163"/>
    </source>
</evidence>
<protein>
    <submittedName>
        <fullName evidence="7">DNA-binding transcriptional regulator, AcrR family</fullName>
    </submittedName>
</protein>
<dbReference type="GO" id="GO:0003700">
    <property type="term" value="F:DNA-binding transcription factor activity"/>
    <property type="evidence" value="ECO:0007669"/>
    <property type="project" value="TreeGrafter"/>
</dbReference>
<dbReference type="InterPro" id="IPR009057">
    <property type="entry name" value="Homeodomain-like_sf"/>
</dbReference>
<dbReference type="STRING" id="633440.SAMN05421869_12784"/>
<evidence type="ECO:0000256" key="1">
    <source>
        <dbReference type="ARBA" id="ARBA00023015"/>
    </source>
</evidence>
<dbReference type="Proteomes" id="UP000199202">
    <property type="component" value="Unassembled WGS sequence"/>
</dbReference>
<evidence type="ECO:0000256" key="2">
    <source>
        <dbReference type="ARBA" id="ARBA00023125"/>
    </source>
</evidence>
<feature type="domain" description="HTH tetR-type" evidence="6">
    <location>
        <begin position="49"/>
        <end position="109"/>
    </location>
</feature>
<gene>
    <name evidence="7" type="ORF">SAMN05421869_12784</name>
</gene>
<dbReference type="PROSITE" id="PS50977">
    <property type="entry name" value="HTH_TETR_2"/>
    <property type="match status" value="1"/>
</dbReference>
<dbReference type="InterPro" id="IPR023772">
    <property type="entry name" value="DNA-bd_HTH_TetR-type_CS"/>
</dbReference>
<keyword evidence="3" id="KW-0804">Transcription</keyword>
<keyword evidence="2 4" id="KW-0238">DNA-binding</keyword>
<evidence type="ECO:0000256" key="4">
    <source>
        <dbReference type="PROSITE-ProRule" id="PRU00335"/>
    </source>
</evidence>
<dbReference type="PANTHER" id="PTHR30055:SF151">
    <property type="entry name" value="TRANSCRIPTIONAL REGULATORY PROTEIN"/>
    <property type="match status" value="1"/>
</dbReference>
<dbReference type="Pfam" id="PF00440">
    <property type="entry name" value="TetR_N"/>
    <property type="match status" value="1"/>
</dbReference>
<dbReference type="Pfam" id="PF17928">
    <property type="entry name" value="TetR_C_22"/>
    <property type="match status" value="1"/>
</dbReference>
<dbReference type="PROSITE" id="PS01081">
    <property type="entry name" value="HTH_TETR_1"/>
    <property type="match status" value="1"/>
</dbReference>
<dbReference type="InterPro" id="IPR041674">
    <property type="entry name" value="TetR_C_22"/>
</dbReference>
<evidence type="ECO:0000256" key="5">
    <source>
        <dbReference type="SAM" id="MobiDB-lite"/>
    </source>
</evidence>